<feature type="transmembrane region" description="Helical" evidence="17">
    <location>
        <begin position="185"/>
        <end position="206"/>
    </location>
</feature>
<comment type="function">
    <text evidence="1">Core subunit of the mitochondrial membrane respiratory chain NADH dehydrogenase (Complex I) that is believed to belong to the minimal assembly required for catalysis. Complex I functions in the transfer of electrons from NADH to the respiratory chain. The immediate electron acceptor for the enzyme is believed to be ubiquinone.</text>
</comment>
<evidence type="ECO:0000256" key="15">
    <source>
        <dbReference type="ARBA" id="ARBA00023136"/>
    </source>
</evidence>
<evidence type="ECO:0000256" key="3">
    <source>
        <dbReference type="ARBA" id="ARBA00009025"/>
    </source>
</evidence>
<dbReference type="Pfam" id="PF00361">
    <property type="entry name" value="Proton_antipo_M"/>
    <property type="match status" value="1"/>
</dbReference>
<keyword evidence="14 17" id="KW-0496">Mitochondrion</keyword>
<feature type="domain" description="NADH:quinone oxidoreductase/Mrp antiporter transmembrane" evidence="18">
    <location>
        <begin position="107"/>
        <end position="391"/>
    </location>
</feature>
<dbReference type="GO" id="GO:0003954">
    <property type="term" value="F:NADH dehydrogenase activity"/>
    <property type="evidence" value="ECO:0007669"/>
    <property type="project" value="TreeGrafter"/>
</dbReference>
<keyword evidence="11 17" id="KW-1133">Transmembrane helix</keyword>
<evidence type="ECO:0000256" key="14">
    <source>
        <dbReference type="ARBA" id="ARBA00023128"/>
    </source>
</evidence>
<evidence type="ECO:0000256" key="16">
    <source>
        <dbReference type="ARBA" id="ARBA00049551"/>
    </source>
</evidence>
<comment type="subcellular location">
    <subcellularLocation>
        <location evidence="2 17">Mitochondrion membrane</location>
        <topology evidence="2 17">Multi-pass membrane protein</topology>
    </subcellularLocation>
</comment>
<evidence type="ECO:0000256" key="5">
    <source>
        <dbReference type="ARBA" id="ARBA00021006"/>
    </source>
</evidence>
<feature type="transmembrane region" description="Helical" evidence="17">
    <location>
        <begin position="306"/>
        <end position="325"/>
    </location>
</feature>
<evidence type="ECO:0000256" key="8">
    <source>
        <dbReference type="ARBA" id="ARBA00022692"/>
    </source>
</evidence>
<keyword evidence="6 17" id="KW-0813">Transport</keyword>
<dbReference type="EC" id="7.1.1.2" evidence="4 17"/>
<protein>
    <recommendedName>
        <fullName evidence="5 17">NADH-ubiquinone oxidoreductase chain 4</fullName>
        <ecNumber evidence="4 17">7.1.1.2</ecNumber>
    </recommendedName>
</protein>
<feature type="transmembrane region" description="Helical" evidence="17">
    <location>
        <begin position="110"/>
        <end position="131"/>
    </location>
</feature>
<evidence type="ECO:0000256" key="17">
    <source>
        <dbReference type="RuleBase" id="RU003297"/>
    </source>
</evidence>
<evidence type="ECO:0000256" key="9">
    <source>
        <dbReference type="ARBA" id="ARBA00022967"/>
    </source>
</evidence>
<keyword evidence="8 17" id="KW-0812">Transmembrane</keyword>
<dbReference type="InterPro" id="IPR003918">
    <property type="entry name" value="NADH_UbQ_OxRdtase"/>
</dbReference>
<dbReference type="PANTHER" id="PTHR43507">
    <property type="entry name" value="NADH-UBIQUINONE OXIDOREDUCTASE CHAIN 4"/>
    <property type="match status" value="1"/>
</dbReference>
<evidence type="ECO:0000256" key="12">
    <source>
        <dbReference type="ARBA" id="ARBA00023027"/>
    </source>
</evidence>
<evidence type="ECO:0000259" key="19">
    <source>
        <dbReference type="Pfam" id="PF01059"/>
    </source>
</evidence>
<feature type="transmembrane region" description="Helical" evidence="17">
    <location>
        <begin position="143"/>
        <end position="165"/>
    </location>
</feature>
<geneLocation type="mitochondrion" evidence="20"/>
<feature type="domain" description="NADH:ubiquinone oxidoreductase chain 4 N-terminal" evidence="19">
    <location>
        <begin position="1"/>
        <end position="103"/>
    </location>
</feature>
<dbReference type="InterPro" id="IPR000260">
    <property type="entry name" value="NADH4_N"/>
</dbReference>
<dbReference type="InterPro" id="IPR001750">
    <property type="entry name" value="ND/Mrp_TM"/>
</dbReference>
<organism evidence="20">
    <name type="scientific">Taeniogonalos taihorina</name>
    <dbReference type="NCBI Taxonomy" id="1515605"/>
    <lineage>
        <taxon>Eukaryota</taxon>
        <taxon>Metazoa</taxon>
        <taxon>Ecdysozoa</taxon>
        <taxon>Arthropoda</taxon>
        <taxon>Hexapoda</taxon>
        <taxon>Insecta</taxon>
        <taxon>Pterygota</taxon>
        <taxon>Neoptera</taxon>
        <taxon>Endopterygota</taxon>
        <taxon>Hymenoptera</taxon>
        <taxon>Apocrita</taxon>
        <taxon>Trigonaloidea</taxon>
        <taxon>Trigonalidae</taxon>
        <taxon>Taeniogonalos</taxon>
    </lineage>
</organism>
<feature type="transmembrane region" description="Helical" evidence="17">
    <location>
        <begin position="245"/>
        <end position="268"/>
    </location>
</feature>
<dbReference type="EMBL" id="KJ684986">
    <property type="protein sequence ID" value="AIE11792.1"/>
    <property type="molecule type" value="Genomic_DNA"/>
</dbReference>
<reference evidence="20" key="1">
    <citation type="journal article" date="2014" name="Gene">
        <title>The complete mitochondrial genome of Taeniogonalos taihorina (Bischoff) (Hymenoptera: Trigonalyidae) reveals a novel gene rearrangement pattern in the Hymenoptera.</title>
        <authorList>
            <person name="Wu Q.L."/>
            <person name="Li Q."/>
            <person name="Gu Y."/>
            <person name="Shi B.C."/>
            <person name="van Achterberg C."/>
            <person name="Wei S.J."/>
            <person name="Chen X.X."/>
        </authorList>
    </citation>
    <scope>NUCLEOTIDE SEQUENCE</scope>
</reference>
<dbReference type="GO" id="GO:0048039">
    <property type="term" value="F:ubiquinone binding"/>
    <property type="evidence" value="ECO:0007669"/>
    <property type="project" value="TreeGrafter"/>
</dbReference>
<keyword evidence="10 17" id="KW-0249">Electron transport</keyword>
<dbReference type="GO" id="GO:0042773">
    <property type="term" value="P:ATP synthesis coupled electron transport"/>
    <property type="evidence" value="ECO:0007669"/>
    <property type="project" value="InterPro"/>
</dbReference>
<evidence type="ECO:0000256" key="13">
    <source>
        <dbReference type="ARBA" id="ARBA00023075"/>
    </source>
</evidence>
<proteinExistence type="inferred from homology"/>
<dbReference type="RefSeq" id="YP_009164254.1">
    <property type="nucleotide sequence ID" value="NC_027830.1"/>
</dbReference>
<dbReference type="PRINTS" id="PR01437">
    <property type="entry name" value="NUOXDRDTASE4"/>
</dbReference>
<dbReference type="Pfam" id="PF01059">
    <property type="entry name" value="Oxidored_q5_N"/>
    <property type="match status" value="1"/>
</dbReference>
<feature type="transmembrane region" description="Helical" evidence="17">
    <location>
        <begin position="51"/>
        <end position="75"/>
    </location>
</feature>
<feature type="transmembrane region" description="Helical" evidence="17">
    <location>
        <begin position="423"/>
        <end position="442"/>
    </location>
</feature>
<name>A0A0K0KBJ5_9HYME</name>
<feature type="transmembrane region" description="Helical" evidence="17">
    <location>
        <begin position="337"/>
        <end position="358"/>
    </location>
</feature>
<dbReference type="GO" id="GO:0008137">
    <property type="term" value="F:NADH dehydrogenase (ubiquinone) activity"/>
    <property type="evidence" value="ECO:0007669"/>
    <property type="project" value="UniProtKB-UniRule"/>
</dbReference>
<feature type="transmembrane region" description="Helical" evidence="17">
    <location>
        <begin position="378"/>
        <end position="402"/>
    </location>
</feature>
<dbReference type="AlphaFoldDB" id="A0A0K0KBJ5"/>
<gene>
    <name evidence="20" type="primary">ND4</name>
</gene>
<evidence type="ECO:0000256" key="10">
    <source>
        <dbReference type="ARBA" id="ARBA00022982"/>
    </source>
</evidence>
<comment type="similarity">
    <text evidence="3 17">Belongs to the complex I subunit 4 family.</text>
</comment>
<feature type="transmembrane region" description="Helical" evidence="17">
    <location>
        <begin position="87"/>
        <end position="104"/>
    </location>
</feature>
<keyword evidence="15 17" id="KW-0472">Membrane</keyword>
<dbReference type="GO" id="GO:0031966">
    <property type="term" value="C:mitochondrial membrane"/>
    <property type="evidence" value="ECO:0007669"/>
    <property type="project" value="UniProtKB-SubCell"/>
</dbReference>
<evidence type="ECO:0000313" key="20">
    <source>
        <dbReference type="EMBL" id="AIE11792.1"/>
    </source>
</evidence>
<accession>A0A0K0KBJ5</accession>
<sequence length="443" mass="52025">MKFFTPLIMMIFMNMIFKKKFLYLNNLIILILLMFSYLLMNNNNSKFSTKISLFFMIDYLSFILIILTIWITMIMIMTMNNFMKNSILCMNTMILLNLILTILFSTMNWLMFYILFEMSLIPTLFLILGWGNYNDRIKANSMMMMYTMIASLPLFMYIILTTYNFDSFMMFILKEFFFYPMNNFYYFMMITAFLVKLPMFIFHMWLPKAHVEAPVFGSMILAAIMLKLGSYGILKLNMFMKFMSLKYSILITCLSILGAIILSFVCLFNYDMKIIVAYSSVVHMSMMISCLMNLNYSSINGSINLMISHGLCSSGLFCLINLMYMTTKSRSLTLNKGIINLSPPLTLMCFLLCSSNMSAPPSLNLLSELFLITSLMKFSIYCMILIMMLCFFSSIYSIYLFTNSQYLSFINMNNLNSFKMKEFMMILLHWMPLNLIFLNLFYL</sequence>
<comment type="function">
    <text evidence="17">Core subunit of the mitochondrial membrane respiratory chain NADH dehydrogenase (Complex I) which catalyzes electron transfer from NADH through the respiratory chain, using ubiquinone as an electron acceptor. Essential for the catalytic activity and assembly of complex I.</text>
</comment>
<feature type="transmembrane region" description="Helical" evidence="17">
    <location>
        <begin position="275"/>
        <end position="294"/>
    </location>
</feature>
<evidence type="ECO:0000259" key="18">
    <source>
        <dbReference type="Pfam" id="PF00361"/>
    </source>
</evidence>
<evidence type="ECO:0000256" key="6">
    <source>
        <dbReference type="ARBA" id="ARBA00022448"/>
    </source>
</evidence>
<evidence type="ECO:0000256" key="4">
    <source>
        <dbReference type="ARBA" id="ARBA00012944"/>
    </source>
</evidence>
<evidence type="ECO:0000256" key="1">
    <source>
        <dbReference type="ARBA" id="ARBA00003257"/>
    </source>
</evidence>
<evidence type="ECO:0000256" key="7">
    <source>
        <dbReference type="ARBA" id="ARBA00022660"/>
    </source>
</evidence>
<keyword evidence="7 17" id="KW-0679">Respiratory chain</keyword>
<keyword evidence="9" id="KW-1278">Translocase</keyword>
<dbReference type="PANTHER" id="PTHR43507:SF20">
    <property type="entry name" value="NADH-UBIQUINONE OXIDOREDUCTASE CHAIN 4"/>
    <property type="match status" value="1"/>
</dbReference>
<keyword evidence="13 17" id="KW-0830">Ubiquinone</keyword>
<comment type="catalytic activity">
    <reaction evidence="16 17">
        <text>a ubiquinone + NADH + 5 H(+)(in) = a ubiquinol + NAD(+) + 4 H(+)(out)</text>
        <dbReference type="Rhea" id="RHEA:29091"/>
        <dbReference type="Rhea" id="RHEA-COMP:9565"/>
        <dbReference type="Rhea" id="RHEA-COMP:9566"/>
        <dbReference type="ChEBI" id="CHEBI:15378"/>
        <dbReference type="ChEBI" id="CHEBI:16389"/>
        <dbReference type="ChEBI" id="CHEBI:17976"/>
        <dbReference type="ChEBI" id="CHEBI:57540"/>
        <dbReference type="ChEBI" id="CHEBI:57945"/>
        <dbReference type="EC" id="7.1.1.2"/>
    </reaction>
</comment>
<feature type="transmembrane region" description="Helical" evidence="17">
    <location>
        <begin position="21"/>
        <end position="39"/>
    </location>
</feature>
<evidence type="ECO:0000256" key="2">
    <source>
        <dbReference type="ARBA" id="ARBA00004225"/>
    </source>
</evidence>
<dbReference type="GO" id="GO:0015990">
    <property type="term" value="P:electron transport coupled proton transport"/>
    <property type="evidence" value="ECO:0007669"/>
    <property type="project" value="TreeGrafter"/>
</dbReference>
<keyword evidence="12 17" id="KW-0520">NAD</keyword>
<feature type="transmembrane region" description="Helical" evidence="17">
    <location>
        <begin position="213"/>
        <end position="233"/>
    </location>
</feature>
<evidence type="ECO:0000256" key="11">
    <source>
        <dbReference type="ARBA" id="ARBA00022989"/>
    </source>
</evidence>